<keyword evidence="9 13" id="KW-0315">Glutamine amidotransferase</keyword>
<organism evidence="17 18">
    <name type="scientific">Laodelphax striatellus</name>
    <name type="common">Small brown planthopper</name>
    <name type="synonym">Delphax striatella</name>
    <dbReference type="NCBI Taxonomy" id="195883"/>
    <lineage>
        <taxon>Eukaryota</taxon>
        <taxon>Metazoa</taxon>
        <taxon>Ecdysozoa</taxon>
        <taxon>Arthropoda</taxon>
        <taxon>Hexapoda</taxon>
        <taxon>Insecta</taxon>
        <taxon>Pterygota</taxon>
        <taxon>Neoptera</taxon>
        <taxon>Paraneoptera</taxon>
        <taxon>Hemiptera</taxon>
        <taxon>Auchenorrhyncha</taxon>
        <taxon>Fulgoroidea</taxon>
        <taxon>Delphacidae</taxon>
        <taxon>Criomorphinae</taxon>
        <taxon>Laodelphax</taxon>
    </lineage>
</organism>
<keyword evidence="4" id="KW-0436">Ligase</keyword>
<comment type="pathway">
    <text evidence="1">Amino-acid biosynthesis; L-asparagine biosynthesis; L-asparagine from L-aspartate (L-Gln route): step 1/1.</text>
</comment>
<feature type="domain" description="Glutamine amidotransferase type-2" evidence="16">
    <location>
        <begin position="2"/>
        <end position="193"/>
    </location>
</feature>
<dbReference type="PANTHER" id="PTHR11772">
    <property type="entry name" value="ASPARAGINE SYNTHETASE"/>
    <property type="match status" value="1"/>
</dbReference>
<proteinExistence type="predicted"/>
<evidence type="ECO:0000256" key="5">
    <source>
        <dbReference type="ARBA" id="ARBA00022605"/>
    </source>
</evidence>
<dbReference type="OrthoDB" id="409189at2759"/>
<dbReference type="CDD" id="cd01991">
    <property type="entry name" value="Asn_synthase_B_C"/>
    <property type="match status" value="1"/>
</dbReference>
<keyword evidence="7 12" id="KW-0067">ATP-binding</keyword>
<comment type="caution">
    <text evidence="17">The sequence shown here is derived from an EMBL/GenBank/DDBJ whole genome shotgun (WGS) entry which is preliminary data.</text>
</comment>
<evidence type="ECO:0000256" key="11">
    <source>
        <dbReference type="ARBA" id="ARBA00048741"/>
    </source>
</evidence>
<comment type="catalytic activity">
    <reaction evidence="11">
        <text>L-aspartate + L-glutamine + ATP + H2O = L-asparagine + L-glutamate + AMP + diphosphate + H(+)</text>
        <dbReference type="Rhea" id="RHEA:12228"/>
        <dbReference type="ChEBI" id="CHEBI:15377"/>
        <dbReference type="ChEBI" id="CHEBI:15378"/>
        <dbReference type="ChEBI" id="CHEBI:29985"/>
        <dbReference type="ChEBI" id="CHEBI:29991"/>
        <dbReference type="ChEBI" id="CHEBI:30616"/>
        <dbReference type="ChEBI" id="CHEBI:33019"/>
        <dbReference type="ChEBI" id="CHEBI:58048"/>
        <dbReference type="ChEBI" id="CHEBI:58359"/>
        <dbReference type="ChEBI" id="CHEBI:456215"/>
        <dbReference type="EC" id="6.3.5.4"/>
    </reaction>
</comment>
<evidence type="ECO:0000256" key="7">
    <source>
        <dbReference type="ARBA" id="ARBA00022840"/>
    </source>
</evidence>
<evidence type="ECO:0000256" key="10">
    <source>
        <dbReference type="ARBA" id="ARBA00030234"/>
    </source>
</evidence>
<dbReference type="EC" id="6.3.5.4" evidence="2"/>
<evidence type="ECO:0000256" key="13">
    <source>
        <dbReference type="PIRSR" id="PIRSR001589-1"/>
    </source>
</evidence>
<evidence type="ECO:0000256" key="12">
    <source>
        <dbReference type="PIRNR" id="PIRNR001589"/>
    </source>
</evidence>
<dbReference type="InterPro" id="IPR014729">
    <property type="entry name" value="Rossmann-like_a/b/a_fold"/>
</dbReference>
<evidence type="ECO:0000313" key="18">
    <source>
        <dbReference type="Proteomes" id="UP000291343"/>
    </source>
</evidence>
<dbReference type="SMR" id="A0A482X5N6"/>
<dbReference type="GO" id="GO:0005524">
    <property type="term" value="F:ATP binding"/>
    <property type="evidence" value="ECO:0007669"/>
    <property type="project" value="UniProtKB-KW"/>
</dbReference>
<dbReference type="InterPro" id="IPR029055">
    <property type="entry name" value="Ntn_hydrolases_N"/>
</dbReference>
<protein>
    <recommendedName>
        <fullName evidence="3">Asparagine synthetase [glutamine-hydrolyzing]</fullName>
        <ecNumber evidence="2">6.3.5.4</ecNumber>
    </recommendedName>
    <alternativeName>
        <fullName evidence="10">Glutamine-dependent asparagine synthetase</fullName>
    </alternativeName>
</protein>
<dbReference type="InterPro" id="IPR033738">
    <property type="entry name" value="AsnB_N"/>
</dbReference>
<dbReference type="GO" id="GO:0070981">
    <property type="term" value="P:L-asparagine biosynthetic process"/>
    <property type="evidence" value="ECO:0007669"/>
    <property type="project" value="UniProtKB-UniPathway"/>
</dbReference>
<dbReference type="STRING" id="195883.A0A482X5N6"/>
<dbReference type="FunFam" id="3.40.50.620:FF:000090">
    <property type="entry name" value="asparagine synthetase [glutamine-hydrolyzing]"/>
    <property type="match status" value="1"/>
</dbReference>
<dbReference type="SUPFAM" id="SSF56235">
    <property type="entry name" value="N-terminal nucleophile aminohydrolases (Ntn hydrolases)"/>
    <property type="match status" value="1"/>
</dbReference>
<dbReference type="UniPathway" id="UPA00134">
    <property type="reaction ID" value="UER00195"/>
</dbReference>
<evidence type="ECO:0000256" key="14">
    <source>
        <dbReference type="PIRSR" id="PIRSR001589-2"/>
    </source>
</evidence>
<dbReference type="InterPro" id="IPR050795">
    <property type="entry name" value="Asn_Synthetase"/>
</dbReference>
<keyword evidence="8 13" id="KW-0061">Asparagine biosynthesis</keyword>
<dbReference type="FunCoup" id="A0A482X5N6">
    <property type="interactions" value="598"/>
</dbReference>
<evidence type="ECO:0000256" key="9">
    <source>
        <dbReference type="ARBA" id="ARBA00022962"/>
    </source>
</evidence>
<feature type="binding site" evidence="14">
    <location>
        <begin position="361"/>
        <end position="362"/>
    </location>
    <ligand>
        <name>ATP</name>
        <dbReference type="ChEBI" id="CHEBI:30616"/>
    </ligand>
</feature>
<evidence type="ECO:0000313" key="17">
    <source>
        <dbReference type="EMBL" id="RZF41067.1"/>
    </source>
</evidence>
<keyword evidence="5 13" id="KW-0028">Amino-acid biosynthesis</keyword>
<dbReference type="PROSITE" id="PS51278">
    <property type="entry name" value="GATASE_TYPE_2"/>
    <property type="match status" value="1"/>
</dbReference>
<dbReference type="InterPro" id="IPR006426">
    <property type="entry name" value="Asn_synth_AEB"/>
</dbReference>
<feature type="binding site" evidence="14">
    <location>
        <position position="286"/>
    </location>
    <ligand>
        <name>ATP</name>
        <dbReference type="ChEBI" id="CHEBI:30616"/>
    </ligand>
</feature>
<dbReference type="Gene3D" id="3.40.50.620">
    <property type="entry name" value="HUPs"/>
    <property type="match status" value="1"/>
</dbReference>
<dbReference type="Proteomes" id="UP000291343">
    <property type="component" value="Unassembled WGS sequence"/>
</dbReference>
<keyword evidence="6 12" id="KW-0547">Nucleotide-binding</keyword>
<dbReference type="AlphaFoldDB" id="A0A482X5N6"/>
<gene>
    <name evidence="17" type="ORF">LSTR_LSTR002699</name>
</gene>
<evidence type="ECO:0000256" key="1">
    <source>
        <dbReference type="ARBA" id="ARBA00005187"/>
    </source>
</evidence>
<dbReference type="Gene3D" id="3.60.20.10">
    <property type="entry name" value="Glutamine Phosphoribosylpyrophosphate, subunit 1, domain 1"/>
    <property type="match status" value="1"/>
</dbReference>
<dbReference type="EMBL" id="QKKF02017260">
    <property type="protein sequence ID" value="RZF41067.1"/>
    <property type="molecule type" value="Genomic_DNA"/>
</dbReference>
<dbReference type="GO" id="GO:0004066">
    <property type="term" value="F:asparagine synthase (glutamine-hydrolyzing) activity"/>
    <property type="evidence" value="ECO:0007669"/>
    <property type="project" value="UniProtKB-EC"/>
</dbReference>
<dbReference type="InterPro" id="IPR001962">
    <property type="entry name" value="Asn_synthase"/>
</dbReference>
<feature type="binding site" evidence="14">
    <location>
        <position position="254"/>
    </location>
    <ligand>
        <name>ATP</name>
        <dbReference type="ChEBI" id="CHEBI:30616"/>
    </ligand>
</feature>
<accession>A0A482X5N6</accession>
<evidence type="ECO:0000256" key="6">
    <source>
        <dbReference type="ARBA" id="ARBA00022741"/>
    </source>
</evidence>
<evidence type="ECO:0000256" key="8">
    <source>
        <dbReference type="ARBA" id="ARBA00022888"/>
    </source>
</evidence>
<reference evidence="17 18" key="1">
    <citation type="journal article" date="2017" name="Gigascience">
        <title>Genome sequence of the small brown planthopper, Laodelphax striatellus.</title>
        <authorList>
            <person name="Zhu J."/>
            <person name="Jiang F."/>
            <person name="Wang X."/>
            <person name="Yang P."/>
            <person name="Bao Y."/>
            <person name="Zhao W."/>
            <person name="Wang W."/>
            <person name="Lu H."/>
            <person name="Wang Q."/>
            <person name="Cui N."/>
            <person name="Li J."/>
            <person name="Chen X."/>
            <person name="Luo L."/>
            <person name="Yu J."/>
            <person name="Kang L."/>
            <person name="Cui F."/>
        </authorList>
    </citation>
    <scope>NUCLEOTIDE SEQUENCE [LARGE SCALE GENOMIC DNA]</scope>
    <source>
        <strain evidence="17">Lst14</strain>
    </source>
</reference>
<dbReference type="PIRSF" id="PIRSF001589">
    <property type="entry name" value="Asn_synthetase_glu-h"/>
    <property type="match status" value="1"/>
</dbReference>
<dbReference type="CDD" id="cd00712">
    <property type="entry name" value="AsnB"/>
    <property type="match status" value="1"/>
</dbReference>
<keyword evidence="18" id="KW-1185">Reference proteome</keyword>
<sequence>MCGIWALFGIESKSIAHCDDSFFKIKHRGPDAWRVQHDQEVKDGYLGFVRLTIIDSTYGMQPLVLHQAPHLSVICNGELYNHKALGEQFGFDYETKGDIECILQLYNNFGIEKVVENLDGVFAFVLVDKRAQKIYAGRDPYGVRPLFRLVADDGVVGFSSEAKGLINLENMIPKSKFKVEQYPPGHYSEYKINPDGKCSLVSEKRYYTVGMKPRFQLYTDPSSLVPNDVCQNNRTLLFASVRKRLMSERRIGCLLSGGLDSSLIAGILVQESKAAGIPYKIQTFAIGMGESPDILAARQVAAHLGTEHHEINFTAEDVASVLDEVVYHLETADITTIRASVGMYLLSRYIKEKTDSTVIFSGEGADEVCQGYIYFRDAPDAVAGDKESRRLLSDIYMYDGLRADRTTAAHSLELRVPFLDQEFTHYYLNLPAELRQPRDGVEKFLLRSAFDKLNLIPDSILWRHKEAFSDGVASIKKSLFQVIQEFIDPKVPNDALNSAEKLYPHCTPKTKESFYYRKVFEKFYHDQAGWLLPYFWMPRWTNVSDPSARFIKHYAAKDDGS</sequence>
<dbReference type="NCBIfam" id="TIGR01536">
    <property type="entry name" value="asn_synth_AEB"/>
    <property type="match status" value="1"/>
</dbReference>
<dbReference type="Pfam" id="PF13537">
    <property type="entry name" value="GATase_7"/>
    <property type="match status" value="1"/>
</dbReference>
<dbReference type="PANTHER" id="PTHR11772:SF23">
    <property type="entry name" value="ASPARAGINE SYNTHETASE [GLUTAMINE-HYDROLYZING]"/>
    <property type="match status" value="1"/>
</dbReference>
<feature type="site" description="Important for beta-aspartyl-AMP intermediate formation" evidence="15">
    <location>
        <position position="363"/>
    </location>
</feature>
<evidence type="ECO:0000256" key="2">
    <source>
        <dbReference type="ARBA" id="ARBA00012737"/>
    </source>
</evidence>
<feature type="active site" description="For GATase activity" evidence="13">
    <location>
        <position position="2"/>
    </location>
</feature>
<dbReference type="Pfam" id="PF00733">
    <property type="entry name" value="Asn_synthase"/>
    <property type="match status" value="2"/>
</dbReference>
<evidence type="ECO:0000256" key="15">
    <source>
        <dbReference type="PIRSR" id="PIRSR001589-3"/>
    </source>
</evidence>
<evidence type="ECO:0000256" key="3">
    <source>
        <dbReference type="ARBA" id="ARBA00021389"/>
    </source>
</evidence>
<feature type="binding site" evidence="14">
    <location>
        <position position="98"/>
    </location>
    <ligand>
        <name>L-glutamine</name>
        <dbReference type="ChEBI" id="CHEBI:58359"/>
    </ligand>
</feature>
<name>A0A482X5N6_LAOST</name>
<evidence type="ECO:0000256" key="4">
    <source>
        <dbReference type="ARBA" id="ARBA00022598"/>
    </source>
</evidence>
<dbReference type="SUPFAM" id="SSF52402">
    <property type="entry name" value="Adenine nucleotide alpha hydrolases-like"/>
    <property type="match status" value="1"/>
</dbReference>
<dbReference type="GO" id="GO:0005829">
    <property type="term" value="C:cytosol"/>
    <property type="evidence" value="ECO:0007669"/>
    <property type="project" value="TreeGrafter"/>
</dbReference>
<dbReference type="InParanoid" id="A0A482X5N6"/>
<dbReference type="InterPro" id="IPR017932">
    <property type="entry name" value="GATase_2_dom"/>
</dbReference>
<evidence type="ECO:0000259" key="16">
    <source>
        <dbReference type="PROSITE" id="PS51278"/>
    </source>
</evidence>